<evidence type="ECO:0000259" key="3">
    <source>
        <dbReference type="Pfam" id="PF19038"/>
    </source>
</evidence>
<dbReference type="Pfam" id="PF19037">
    <property type="entry name" value="Fuz_longin_2"/>
    <property type="match status" value="1"/>
</dbReference>
<gene>
    <name evidence="4" type="primary">SAND</name>
</gene>
<dbReference type="InterPro" id="IPR043971">
    <property type="entry name" value="FUZ/MON1/HPS1_longin_2"/>
</dbReference>
<dbReference type="InterPro" id="IPR043970">
    <property type="entry name" value="FUZ/MON1/HPS1_longin_3"/>
</dbReference>
<dbReference type="InterPro" id="IPR004353">
    <property type="entry name" value="Mon1"/>
</dbReference>
<sequence>MLLLSNFVSSSESFRTTESFSPICLPKYNAMAFLYAYVQYIEVDTYLVLLTTNSESFFHLKECRIRIENVLVKSKVLSEVQRSVLDGGLRVEDLPGDNTLPSGSVSSRLGQDKTLDIDGCLTKTERKNTGIGGPAGLWHFMYRSNYLDQYVASEYPPPIKSHNTQKRLFRAYQNLYATMHYKDIGPHKMQYRKDENYVLLCWITQDFELYAAFDPLAEKSSAITVCNHICQWIRDIESEIFLLGASPLSW</sequence>
<comment type="function">
    <text evidence="1">Plays an important role in membrane trafficking through the secretory apparatus.</text>
</comment>
<comment type="similarity">
    <text evidence="1">Belongs to the MON1/SAND family.</text>
</comment>
<dbReference type="GO" id="GO:0006623">
    <property type="term" value="P:protein targeting to vacuole"/>
    <property type="evidence" value="ECO:0007669"/>
    <property type="project" value="UniProtKB-UniRule"/>
</dbReference>
<proteinExistence type="evidence at transcript level"/>
<accession>A0A9E6GM73</accession>
<feature type="domain" description="FUZ/MON1/HPS1 second Longin" evidence="2">
    <location>
        <begin position="2"/>
        <end position="66"/>
    </location>
</feature>
<organism evidence="4">
    <name type="scientific">Taxus wallichiana var. mairei</name>
    <name type="common">Maire's yew</name>
    <name type="synonym">Taxus mairei</name>
    <dbReference type="NCBI Taxonomy" id="120273"/>
    <lineage>
        <taxon>Eukaryota</taxon>
        <taxon>Viridiplantae</taxon>
        <taxon>Streptophyta</taxon>
        <taxon>Embryophyta</taxon>
        <taxon>Tracheophyta</taxon>
        <taxon>Spermatophyta</taxon>
        <taxon>Pinopsida</taxon>
        <taxon>Pinidae</taxon>
        <taxon>Conifers II</taxon>
        <taxon>Cupressales</taxon>
        <taxon>Taxaceae</taxon>
        <taxon>Taxus</taxon>
    </lineage>
</organism>
<name>A0A9E6GM73_TAXWM</name>
<dbReference type="PANTHER" id="PTHR13027:SF7">
    <property type="entry name" value="VACUOLAR FUSION PROTEIN MON1 HOMOLOG"/>
    <property type="match status" value="1"/>
</dbReference>
<dbReference type="AlphaFoldDB" id="A0A9E6GM73"/>
<protein>
    <recommendedName>
        <fullName evidence="1">Vacuolar fusion protein MON1 homolog</fullName>
    </recommendedName>
</protein>
<dbReference type="Pfam" id="PF19038">
    <property type="entry name" value="Fuz_longin_3"/>
    <property type="match status" value="1"/>
</dbReference>
<dbReference type="GO" id="GO:0016192">
    <property type="term" value="P:vesicle-mediated transport"/>
    <property type="evidence" value="ECO:0007669"/>
    <property type="project" value="InterPro"/>
</dbReference>
<dbReference type="PRINTS" id="PR01546">
    <property type="entry name" value="YEAST73DUF"/>
</dbReference>
<evidence type="ECO:0000313" key="4">
    <source>
        <dbReference type="EMBL" id="QHI06661.1"/>
    </source>
</evidence>
<dbReference type="PANTHER" id="PTHR13027">
    <property type="entry name" value="SAND PROTEIN-RELATED"/>
    <property type="match status" value="1"/>
</dbReference>
<reference evidence="4" key="1">
    <citation type="submission" date="2018-12" db="EMBL/GenBank/DDBJ databases">
        <title>Selection and validation of reference genes for quantitative gene expression analysis under different induction treatments and in various tissues of Taxus spp.</title>
        <authorList>
            <person name="Zhang K."/>
            <person name="Li Y."/>
            <person name="Yao Z."/>
            <person name="Fan W."/>
            <person name="Chen D."/>
            <person name="Yang Y."/>
            <person name="Qiu D."/>
        </authorList>
    </citation>
    <scope>NUCLEOTIDE SEQUENCE</scope>
</reference>
<evidence type="ECO:0000259" key="2">
    <source>
        <dbReference type="Pfam" id="PF19037"/>
    </source>
</evidence>
<evidence type="ECO:0000256" key="1">
    <source>
        <dbReference type="RuleBase" id="RU367048"/>
    </source>
</evidence>
<dbReference type="EMBL" id="MK281330">
    <property type="protein sequence ID" value="QHI06661.1"/>
    <property type="molecule type" value="mRNA"/>
</dbReference>
<feature type="domain" description="FUZ/MON1/HPS1 third Longin" evidence="3">
    <location>
        <begin position="136"/>
        <end position="235"/>
    </location>
</feature>